<keyword evidence="4" id="KW-1185">Reference proteome</keyword>
<dbReference type="PANTHER" id="PTHR32134:SF92">
    <property type="entry name" value="FNIP REPEAT-CONTAINING PROTEIN"/>
    <property type="match status" value="1"/>
</dbReference>
<evidence type="ECO:0000259" key="2">
    <source>
        <dbReference type="PROSITE" id="PS50033"/>
    </source>
</evidence>
<dbReference type="InterPro" id="IPR032675">
    <property type="entry name" value="LRR_dom_sf"/>
</dbReference>
<dbReference type="AlphaFoldDB" id="D3BMY6"/>
<dbReference type="Gene3D" id="4.10.1110.10">
    <property type="entry name" value="AN1-like Zinc finger"/>
    <property type="match status" value="1"/>
</dbReference>
<evidence type="ECO:0000313" key="3">
    <source>
        <dbReference type="EMBL" id="EFA77348.1"/>
    </source>
</evidence>
<comment type="caution">
    <text evidence="3">The sequence shown here is derived from an EMBL/GenBank/DDBJ whole genome shotgun (WGS) entry which is preliminary data.</text>
</comment>
<dbReference type="Gene3D" id="3.10.450.50">
    <property type="match status" value="1"/>
</dbReference>
<evidence type="ECO:0000313" key="4">
    <source>
        <dbReference type="Proteomes" id="UP000001396"/>
    </source>
</evidence>
<dbReference type="InterPro" id="IPR001012">
    <property type="entry name" value="UBX_dom"/>
</dbReference>
<gene>
    <name evidence="3" type="ORF">PPL_12560</name>
</gene>
<dbReference type="InterPro" id="IPR008615">
    <property type="entry name" value="FNIP"/>
</dbReference>
<organism evidence="3 4">
    <name type="scientific">Heterostelium pallidum (strain ATCC 26659 / Pp 5 / PN500)</name>
    <name type="common">Cellular slime mold</name>
    <name type="synonym">Polysphondylium pallidum</name>
    <dbReference type="NCBI Taxonomy" id="670386"/>
    <lineage>
        <taxon>Eukaryota</taxon>
        <taxon>Amoebozoa</taxon>
        <taxon>Evosea</taxon>
        <taxon>Eumycetozoa</taxon>
        <taxon>Dictyostelia</taxon>
        <taxon>Acytosteliales</taxon>
        <taxon>Acytosteliaceae</taxon>
        <taxon>Heterostelium</taxon>
    </lineage>
</organism>
<dbReference type="EMBL" id="ADBJ01000043">
    <property type="protein sequence ID" value="EFA77348.1"/>
    <property type="molecule type" value="Genomic_DNA"/>
</dbReference>
<reference evidence="3 4" key="1">
    <citation type="journal article" date="2011" name="Genome Res.">
        <title>Phylogeny-wide analysis of social amoeba genomes highlights ancient origins for complex intercellular communication.</title>
        <authorList>
            <person name="Heidel A.J."/>
            <person name="Lawal H.M."/>
            <person name="Felder M."/>
            <person name="Schilde C."/>
            <person name="Helps N.R."/>
            <person name="Tunggal B."/>
            <person name="Rivero F."/>
            <person name="John U."/>
            <person name="Schleicher M."/>
            <person name="Eichinger L."/>
            <person name="Platzer M."/>
            <person name="Noegel A.A."/>
            <person name="Schaap P."/>
            <person name="Gloeckner G."/>
        </authorList>
    </citation>
    <scope>NUCLEOTIDE SEQUENCE [LARGE SCALE GENOMIC DNA]</scope>
    <source>
        <strain evidence="4">ATCC 26659 / Pp 5 / PN500</strain>
    </source>
</reference>
<dbReference type="RefSeq" id="XP_020429477.1">
    <property type="nucleotide sequence ID" value="XM_020583290.1"/>
</dbReference>
<sequence length="877" mass="100712">MVRDNLNDIIDSIKENRILESFEKYYHDDVVMYEKGNCTNRVGKEQNRIAEQWFVDNAVINEVKLTKMMVDGLNSAYEMYMDITEGGVNSKNTQWAIQECGGIQVKRCAIENCVDTGMVNFKCYDCTLYYCYIHKEQDKHKCLEIVKNNAKNNEKTKIDTTTGEKKRKKLSDLEKENKKQEDQLREFRNAQRQKFNNYEQSQSIIKIQQLDGNTISYKLSPKDHFKYIRDYINFNRTDGYNGPYSISSSTNQAPFTNEDLLLTVEDLMIDSATLLIINRIDKSNINFDRINMQVQSVLQSKESPSPSSTSPSYQNKIESTKKIKSITTKLIILDLSFLLIKEIFKKLSILDFICFSLTCRKLFLEREKYMIFNPSKLVVREIDKIESFCMHSYRNIFEKSISLRIPNSMILYQNKNDIESDLFEYDYMDFIEGNENFSIPNGLELLYIDEFGTLENIPGLNRSHLKSILNGGIFVSPSIAGVLPETLQVIEFGDCFNLPLIPGSLPNSLKKVYLGDEFNQPIEIGTFPNGIETIIFGSYFNQPLQPGIFPESLGFLVFGIYFNQRIEVNVLPPKLEKLRFAHSYNHFPEYLPPSLVSLTLSNRSVLPEVLPNCLFSNHLTSLCKIPFQLLHLVPSSVKKLSFSSSLAAIELNESSIPRHIEDLNFYSLALHNLRPGIISNSVTKLNLGLFYDYALEPGVIPLSVKTLHLGFRFNKPLKPGDIPESVEELHFGESNLLPIERMVLPDSLKVLDLGSRYNCVIERDVLPRKLRTLKFGLNYEHPINCQTLPPTLQDIYFSHKYSSKIAKDAFIINNKSSSSNEIASPRITLHVGISLFLNNSLEDLPESIQSIVFEYKSMRFNIRRINDHIFLDLGNLT</sequence>
<dbReference type="InterPro" id="IPR035896">
    <property type="entry name" value="AN1-like_Znf"/>
</dbReference>
<dbReference type="Proteomes" id="UP000001396">
    <property type="component" value="Unassembled WGS sequence"/>
</dbReference>
<dbReference type="PANTHER" id="PTHR32134">
    <property type="entry name" value="FNIP REPEAT-CONTAINING PROTEIN"/>
    <property type="match status" value="1"/>
</dbReference>
<protein>
    <recommendedName>
        <fullName evidence="2">UBX domain-containing protein</fullName>
    </recommendedName>
</protein>
<dbReference type="SUPFAM" id="SSF118310">
    <property type="entry name" value="AN1-like Zinc finger"/>
    <property type="match status" value="1"/>
</dbReference>
<dbReference type="Gene3D" id="3.80.10.10">
    <property type="entry name" value="Ribonuclease Inhibitor"/>
    <property type="match status" value="1"/>
</dbReference>
<feature type="domain" description="UBX" evidence="2">
    <location>
        <begin position="198"/>
        <end position="277"/>
    </location>
</feature>
<dbReference type="Pfam" id="PF00789">
    <property type="entry name" value="UBX"/>
    <property type="match status" value="1"/>
</dbReference>
<dbReference type="OMA" id="RINDHIF"/>
<dbReference type="GeneID" id="31368027"/>
<name>D3BMY6_HETP5</name>
<accession>D3BMY6</accession>
<dbReference type="PROSITE" id="PS50033">
    <property type="entry name" value="UBX"/>
    <property type="match status" value="1"/>
</dbReference>
<dbReference type="InterPro" id="IPR051251">
    <property type="entry name" value="STK_FNIP-Repeat"/>
</dbReference>
<dbReference type="InParanoid" id="D3BMY6"/>
<evidence type="ECO:0000256" key="1">
    <source>
        <dbReference type="SAM" id="MobiDB-lite"/>
    </source>
</evidence>
<proteinExistence type="predicted"/>
<dbReference type="SUPFAM" id="SSF52058">
    <property type="entry name" value="L domain-like"/>
    <property type="match status" value="1"/>
</dbReference>
<feature type="region of interest" description="Disordered" evidence="1">
    <location>
        <begin position="156"/>
        <end position="183"/>
    </location>
</feature>
<dbReference type="Pfam" id="PF05725">
    <property type="entry name" value="FNIP"/>
    <property type="match status" value="5"/>
</dbReference>